<feature type="transmembrane region" description="Helical" evidence="13">
    <location>
        <begin position="58"/>
        <end position="79"/>
    </location>
</feature>
<dbReference type="RefSeq" id="WP_105093056.1">
    <property type="nucleotide sequence ID" value="NZ_PPDF01000012.1"/>
</dbReference>
<name>A0A2S7ZN61_9FIRM</name>
<evidence type="ECO:0000256" key="8">
    <source>
        <dbReference type="ARBA" id="ARBA00022692"/>
    </source>
</evidence>
<keyword evidence="6" id="KW-0050">Antiport</keyword>
<evidence type="ECO:0000256" key="1">
    <source>
        <dbReference type="ARBA" id="ARBA00003408"/>
    </source>
</evidence>
<comment type="caution">
    <text evidence="14">The sequence shown here is derived from an EMBL/GenBank/DDBJ whole genome shotgun (WGS) entry which is preliminary data.</text>
</comment>
<dbReference type="GO" id="GO:0015297">
    <property type="term" value="F:antiporter activity"/>
    <property type="evidence" value="ECO:0007669"/>
    <property type="project" value="UniProtKB-KW"/>
</dbReference>
<dbReference type="GO" id="GO:0006811">
    <property type="term" value="P:monoatomic ion transport"/>
    <property type="evidence" value="ECO:0007669"/>
    <property type="project" value="UniProtKB-KW"/>
</dbReference>
<comment type="subcellular location">
    <subcellularLocation>
        <location evidence="2">Cell membrane</location>
        <topology evidence="2">Multi-pass membrane protein</topology>
    </subcellularLocation>
</comment>
<dbReference type="PANTHER" id="PTHR43298:SF2">
    <property type="entry name" value="FMN_FAD EXPORTER YEEO-RELATED"/>
    <property type="match status" value="1"/>
</dbReference>
<dbReference type="InterPro" id="IPR002528">
    <property type="entry name" value="MATE_fam"/>
</dbReference>
<dbReference type="InterPro" id="IPR050222">
    <property type="entry name" value="MATE_MdtK"/>
</dbReference>
<evidence type="ECO:0000256" key="2">
    <source>
        <dbReference type="ARBA" id="ARBA00004651"/>
    </source>
</evidence>
<feature type="transmembrane region" description="Helical" evidence="13">
    <location>
        <begin position="357"/>
        <end position="377"/>
    </location>
</feature>
<evidence type="ECO:0000313" key="14">
    <source>
        <dbReference type="EMBL" id="PQL24624.1"/>
    </source>
</evidence>
<evidence type="ECO:0000256" key="3">
    <source>
        <dbReference type="ARBA" id="ARBA00010199"/>
    </source>
</evidence>
<reference evidence="14 15" key="1">
    <citation type="submission" date="2018-01" db="EMBL/GenBank/DDBJ databases">
        <title>Draft genome sequences of clinical isolates and type strains of oral Veillonella including Veillonella infantum sp., nov.</title>
        <authorList>
            <person name="Mashima I."/>
            <person name="Liao Y.-C."/>
            <person name="Sabharwal A."/>
            <person name="Haase E.M."/>
            <person name="Nakazawa F."/>
            <person name="Scannapieco F.A."/>
        </authorList>
    </citation>
    <scope>NUCLEOTIDE SEQUENCE [LARGE SCALE GENOMIC DNA]</scope>
    <source>
        <strain evidence="14 15">Y6</strain>
    </source>
</reference>
<feature type="transmembrane region" description="Helical" evidence="13">
    <location>
        <begin position="244"/>
        <end position="269"/>
    </location>
</feature>
<evidence type="ECO:0000256" key="7">
    <source>
        <dbReference type="ARBA" id="ARBA00022475"/>
    </source>
</evidence>
<evidence type="ECO:0000256" key="13">
    <source>
        <dbReference type="SAM" id="Phobius"/>
    </source>
</evidence>
<evidence type="ECO:0000256" key="9">
    <source>
        <dbReference type="ARBA" id="ARBA00022989"/>
    </source>
</evidence>
<evidence type="ECO:0000256" key="10">
    <source>
        <dbReference type="ARBA" id="ARBA00023065"/>
    </source>
</evidence>
<feature type="transmembrane region" description="Helical" evidence="13">
    <location>
        <begin position="159"/>
        <end position="183"/>
    </location>
</feature>
<feature type="transmembrane region" description="Helical" evidence="13">
    <location>
        <begin position="91"/>
        <end position="113"/>
    </location>
</feature>
<dbReference type="PIRSF" id="PIRSF006603">
    <property type="entry name" value="DinF"/>
    <property type="match status" value="1"/>
</dbReference>
<dbReference type="PANTHER" id="PTHR43298">
    <property type="entry name" value="MULTIDRUG RESISTANCE PROTEIN NORM-RELATED"/>
    <property type="match status" value="1"/>
</dbReference>
<feature type="transmembrane region" description="Helical" evidence="13">
    <location>
        <begin position="281"/>
        <end position="307"/>
    </location>
</feature>
<protein>
    <recommendedName>
        <fullName evidence="4">Probable multidrug resistance protein NorM</fullName>
    </recommendedName>
    <alternativeName>
        <fullName evidence="12">Multidrug-efflux transporter</fullName>
    </alternativeName>
</protein>
<keyword evidence="8 13" id="KW-0812">Transmembrane</keyword>
<keyword evidence="10" id="KW-0406">Ion transport</keyword>
<gene>
    <name evidence="14" type="ORF">VTHSUH11_06480</name>
</gene>
<dbReference type="Pfam" id="PF01554">
    <property type="entry name" value="MatE"/>
    <property type="match status" value="2"/>
</dbReference>
<keyword evidence="5" id="KW-0813">Transport</keyword>
<keyword evidence="7" id="KW-1003">Cell membrane</keyword>
<keyword evidence="11 13" id="KW-0472">Membrane</keyword>
<keyword evidence="9 13" id="KW-1133">Transmembrane helix</keyword>
<feature type="transmembrane region" description="Helical" evidence="13">
    <location>
        <begin position="389"/>
        <end position="409"/>
    </location>
</feature>
<dbReference type="AlphaFoldDB" id="A0A2S7ZN61"/>
<dbReference type="CDD" id="cd13131">
    <property type="entry name" value="MATE_NorM_like"/>
    <property type="match status" value="1"/>
</dbReference>
<feature type="transmembrane region" description="Helical" evidence="13">
    <location>
        <begin position="12"/>
        <end position="38"/>
    </location>
</feature>
<feature type="transmembrane region" description="Helical" evidence="13">
    <location>
        <begin position="125"/>
        <end position="147"/>
    </location>
</feature>
<feature type="transmembrane region" description="Helical" evidence="13">
    <location>
        <begin position="319"/>
        <end position="337"/>
    </location>
</feature>
<dbReference type="GO" id="GO:0042910">
    <property type="term" value="F:xenobiotic transmembrane transporter activity"/>
    <property type="evidence" value="ECO:0007669"/>
    <property type="project" value="InterPro"/>
</dbReference>
<sequence>MYKTYSIMQKLWLFIKLFTPMCITQFSLVGGTFIAIFLTGQYSTIDLAGVATGYNLWLLFYIFAQGTLMGITPIIAQLLGAQKTDTIPVIIYQGFYIATVLAMTILLLGIFGLKPLLNFLNLEPAATAVCLEYLKAFALGLFPLLWVNTLRNTVDAHGLTHYSMAIVVTSFVVNVFLNYSLIFGHFGFPEIGGVGAGYGIAGACWTNFILFSAVILFHPKLKEYRIYKDYFGPYWHYIREQLQVGLPIGFSIFFEASIFSIAGLLMVHFGSAVVAAHQSVIAFTNVFYCLPLSIAMAATIAVGYELGAGREKDAVQYSYISRIVAIVVALAICGFTFTHMESISSLFTNDEDVYNLIYRFLGYGVFFAAIDAIGTPLQGILRGYKDVKIVFYISLVSYWGVCFPIAYILAKNPAYGPFGVWIGLLASVLAAGILFTWRTWYIQHHKATITK</sequence>
<accession>A0A2S7ZN61</accession>
<dbReference type="InterPro" id="IPR048279">
    <property type="entry name" value="MdtK-like"/>
</dbReference>
<proteinExistence type="inferred from homology"/>
<organism evidence="14 15">
    <name type="scientific">Veillonella tobetsuensis</name>
    <dbReference type="NCBI Taxonomy" id="1110546"/>
    <lineage>
        <taxon>Bacteria</taxon>
        <taxon>Bacillati</taxon>
        <taxon>Bacillota</taxon>
        <taxon>Negativicutes</taxon>
        <taxon>Veillonellales</taxon>
        <taxon>Veillonellaceae</taxon>
        <taxon>Veillonella</taxon>
    </lineage>
</organism>
<dbReference type="Proteomes" id="UP000238877">
    <property type="component" value="Unassembled WGS sequence"/>
</dbReference>
<evidence type="ECO:0000256" key="6">
    <source>
        <dbReference type="ARBA" id="ARBA00022449"/>
    </source>
</evidence>
<dbReference type="EMBL" id="PPDF01000012">
    <property type="protein sequence ID" value="PQL24624.1"/>
    <property type="molecule type" value="Genomic_DNA"/>
</dbReference>
<comment type="similarity">
    <text evidence="3">Belongs to the multi antimicrobial extrusion (MATE) (TC 2.A.66.1) family.</text>
</comment>
<evidence type="ECO:0000256" key="12">
    <source>
        <dbReference type="ARBA" id="ARBA00031636"/>
    </source>
</evidence>
<evidence type="ECO:0000256" key="5">
    <source>
        <dbReference type="ARBA" id="ARBA00022448"/>
    </source>
</evidence>
<evidence type="ECO:0000256" key="11">
    <source>
        <dbReference type="ARBA" id="ARBA00023136"/>
    </source>
</evidence>
<dbReference type="GO" id="GO:0005886">
    <property type="term" value="C:plasma membrane"/>
    <property type="evidence" value="ECO:0007669"/>
    <property type="project" value="UniProtKB-SubCell"/>
</dbReference>
<comment type="function">
    <text evidence="1">Multidrug efflux pump.</text>
</comment>
<evidence type="ECO:0000313" key="15">
    <source>
        <dbReference type="Proteomes" id="UP000238877"/>
    </source>
</evidence>
<evidence type="ECO:0000256" key="4">
    <source>
        <dbReference type="ARBA" id="ARBA00020268"/>
    </source>
</evidence>
<dbReference type="NCBIfam" id="TIGR00797">
    <property type="entry name" value="matE"/>
    <property type="match status" value="1"/>
</dbReference>
<feature type="transmembrane region" description="Helical" evidence="13">
    <location>
        <begin position="415"/>
        <end position="437"/>
    </location>
</feature>
<feature type="transmembrane region" description="Helical" evidence="13">
    <location>
        <begin position="195"/>
        <end position="217"/>
    </location>
</feature>
<dbReference type="STRING" id="1110546.GCA_001078375_00850"/>